<dbReference type="InterPro" id="IPR040777">
    <property type="entry name" value="DUF5591"/>
</dbReference>
<dbReference type="Pfam" id="PF17884">
    <property type="entry name" value="DUF5591"/>
    <property type="match status" value="1"/>
</dbReference>
<dbReference type="InterPro" id="IPR036895">
    <property type="entry name" value="Uracil-DNA_glycosylase-like_sf"/>
</dbReference>
<reference evidence="3" key="1">
    <citation type="submission" date="2013-11" db="EMBL/GenBank/DDBJ databases">
        <title>Comparative genomics of Ignicoccus.</title>
        <authorList>
            <person name="Podar M."/>
        </authorList>
    </citation>
    <scope>NUCLEOTIDE SEQUENCE</scope>
    <source>
        <strain evidence="3">DSM 13166</strain>
    </source>
</reference>
<feature type="domain" description="DUF5591" evidence="2">
    <location>
        <begin position="130"/>
        <end position="247"/>
    </location>
</feature>
<dbReference type="SUPFAM" id="SSF52141">
    <property type="entry name" value="Uracil-DNA glycosylase-like"/>
    <property type="match status" value="1"/>
</dbReference>
<keyword evidence="1" id="KW-0819">tRNA processing</keyword>
<organism evidence="3 4">
    <name type="scientific">Ignicoccus pacificus DSM 13166</name>
    <dbReference type="NCBI Taxonomy" id="940294"/>
    <lineage>
        <taxon>Archaea</taxon>
        <taxon>Thermoproteota</taxon>
        <taxon>Thermoprotei</taxon>
        <taxon>Desulfurococcales</taxon>
        <taxon>Desulfurococcaceae</taxon>
        <taxon>Ignicoccus</taxon>
    </lineage>
</organism>
<sequence length="267" mass="30994">MAELANLVSMLNKKKERVKVFERAKEIATAQRDKLEVIADAVMHGARINGKELSLAMEALIIDPQYFYYKSTIVVTPIGFYLTKGYALDEIYALPGTLLIEGDELFLHPVVQEYHEYLFGYLLDTMGPGETALFTPCSKVKPYRDSFMYKKVEAIIDRYGNDTWRFIVGEPLAIVPRYFDLYYPAAHYDYPPEKVTEDEYEIYVNLVKKAIELIATKFERIIYTLPKKHKKVFEEALRRAQVEALYSPYNVYYFPRLREVLVSTASV</sequence>
<evidence type="ECO:0000256" key="1">
    <source>
        <dbReference type="ARBA" id="ARBA00022694"/>
    </source>
</evidence>
<dbReference type="GO" id="GO:0008033">
    <property type="term" value="P:tRNA processing"/>
    <property type="evidence" value="ECO:0007669"/>
    <property type="project" value="UniProtKB-KW"/>
</dbReference>
<dbReference type="KEGG" id="ipc:IPA_04880"/>
<keyword evidence="4" id="KW-1185">Reference proteome</keyword>
<dbReference type="Gene3D" id="3.40.50.10630">
    <property type="entry name" value="Uracil-DNA glycosylase-like"/>
    <property type="match status" value="1"/>
</dbReference>
<evidence type="ECO:0000259" key="2">
    <source>
        <dbReference type="Pfam" id="PF17884"/>
    </source>
</evidence>
<protein>
    <recommendedName>
        <fullName evidence="2">DUF5591 domain-containing protein</fullName>
    </recommendedName>
</protein>
<evidence type="ECO:0000313" key="3">
    <source>
        <dbReference type="EMBL" id="UXD22447.1"/>
    </source>
</evidence>
<dbReference type="AlphaFoldDB" id="A0A977KB66"/>
<dbReference type="EMBL" id="CP006868">
    <property type="protein sequence ID" value="UXD22447.1"/>
    <property type="molecule type" value="Genomic_DNA"/>
</dbReference>
<dbReference type="Proteomes" id="UP001063698">
    <property type="component" value="Chromosome"/>
</dbReference>
<name>A0A977KB66_9CREN</name>
<accession>A0A977KB66</accession>
<proteinExistence type="predicted"/>
<evidence type="ECO:0000313" key="4">
    <source>
        <dbReference type="Proteomes" id="UP001063698"/>
    </source>
</evidence>
<gene>
    <name evidence="3" type="ORF">IPA_04880</name>
</gene>